<keyword evidence="6" id="KW-0689">Ribosomal protein</keyword>
<dbReference type="NCBIfam" id="TIGR03533">
    <property type="entry name" value="L3_gln_methyl"/>
    <property type="match status" value="1"/>
</dbReference>
<evidence type="ECO:0000256" key="4">
    <source>
        <dbReference type="HAMAP-Rule" id="MF_02125"/>
    </source>
</evidence>
<comment type="catalytic activity">
    <reaction evidence="4">
        <text>L-glutaminyl-[ribosomal protein uL3] + S-adenosyl-L-methionine = N(5)-methyl-L-glutaminyl-[ribosomal protein uL3] + S-adenosyl-L-homocysteine + H(+)</text>
        <dbReference type="Rhea" id="RHEA:45020"/>
        <dbReference type="Rhea" id="RHEA-COMP:11063"/>
        <dbReference type="Rhea" id="RHEA-COMP:11064"/>
        <dbReference type="ChEBI" id="CHEBI:15378"/>
        <dbReference type="ChEBI" id="CHEBI:30011"/>
        <dbReference type="ChEBI" id="CHEBI:57856"/>
        <dbReference type="ChEBI" id="CHEBI:59789"/>
        <dbReference type="ChEBI" id="CHEBI:61891"/>
        <dbReference type="EC" id="2.1.1.298"/>
    </reaction>
</comment>
<dbReference type="NCBIfam" id="TIGR00536">
    <property type="entry name" value="hemK_fam"/>
    <property type="match status" value="1"/>
</dbReference>
<dbReference type="Proteomes" id="UP000776983">
    <property type="component" value="Unassembled WGS sequence"/>
</dbReference>
<dbReference type="CDD" id="cd02440">
    <property type="entry name" value="AdoMet_MTases"/>
    <property type="match status" value="1"/>
</dbReference>
<keyword evidence="1 4" id="KW-0489">Methyltransferase</keyword>
<dbReference type="GO" id="GO:0005840">
    <property type="term" value="C:ribosome"/>
    <property type="evidence" value="ECO:0007669"/>
    <property type="project" value="UniProtKB-KW"/>
</dbReference>
<dbReference type="RefSeq" id="WP_226952386.1">
    <property type="nucleotide sequence ID" value="NZ_JACDXW010000001.1"/>
</dbReference>
<accession>A0ABS8C818</accession>
<dbReference type="PANTHER" id="PTHR47806">
    <property type="entry name" value="50S RIBOSOMAL PROTEIN L3 GLUTAMINE METHYLTRANSFERASE"/>
    <property type="match status" value="1"/>
</dbReference>
<evidence type="ECO:0000256" key="1">
    <source>
        <dbReference type="ARBA" id="ARBA00022603"/>
    </source>
</evidence>
<evidence type="ECO:0000313" key="7">
    <source>
        <dbReference type="Proteomes" id="UP000776983"/>
    </source>
</evidence>
<dbReference type="Gene3D" id="1.10.8.10">
    <property type="entry name" value="DNA helicase RuvA subunit, C-terminal domain"/>
    <property type="match status" value="1"/>
</dbReference>
<evidence type="ECO:0000313" key="6">
    <source>
        <dbReference type="EMBL" id="MCB5362160.1"/>
    </source>
</evidence>
<dbReference type="HAMAP" id="MF_02125">
    <property type="entry name" value="L3_methyltr_PrmB"/>
    <property type="match status" value="1"/>
</dbReference>
<dbReference type="InterPro" id="IPR004556">
    <property type="entry name" value="HemK-like"/>
</dbReference>
<dbReference type="EC" id="2.1.1.298" evidence="4"/>
<dbReference type="PROSITE" id="PS00092">
    <property type="entry name" value="N6_MTASE"/>
    <property type="match status" value="1"/>
</dbReference>
<comment type="function">
    <text evidence="4">Methylates ribosomal protein uL3 on a specific glutamine residue.</text>
</comment>
<gene>
    <name evidence="4 6" type="primary">prmB</name>
    <name evidence="6" type="ORF">H0484_00080</name>
</gene>
<dbReference type="InterPro" id="IPR007848">
    <property type="entry name" value="Small_mtfrase_dom"/>
</dbReference>
<comment type="similarity">
    <text evidence="4">Belongs to the protein N5-glutamine methyltransferase family. PrmB subfamily.</text>
</comment>
<dbReference type="InterPro" id="IPR029063">
    <property type="entry name" value="SAM-dependent_MTases_sf"/>
</dbReference>
<dbReference type="EMBL" id="JACDXW010000001">
    <property type="protein sequence ID" value="MCB5362160.1"/>
    <property type="molecule type" value="Genomic_DNA"/>
</dbReference>
<dbReference type="InterPro" id="IPR017127">
    <property type="entry name" value="Ribosome_uL3_MTase"/>
</dbReference>
<evidence type="ECO:0000256" key="2">
    <source>
        <dbReference type="ARBA" id="ARBA00022679"/>
    </source>
</evidence>
<keyword evidence="7" id="KW-1185">Reference proteome</keyword>
<keyword evidence="6" id="KW-0687">Ribonucleoprotein</keyword>
<dbReference type="PIRSF" id="PIRSF037167">
    <property type="entry name" value="Mtase_YfcB_prd"/>
    <property type="match status" value="1"/>
</dbReference>
<dbReference type="Gene3D" id="3.40.50.150">
    <property type="entry name" value="Vaccinia Virus protein VP39"/>
    <property type="match status" value="1"/>
</dbReference>
<comment type="caution">
    <text evidence="6">The sequence shown here is derived from an EMBL/GenBank/DDBJ whole genome shotgun (WGS) entry which is preliminary data.</text>
</comment>
<keyword evidence="3 4" id="KW-0949">S-adenosyl-L-methionine</keyword>
<dbReference type="GO" id="GO:0008168">
    <property type="term" value="F:methyltransferase activity"/>
    <property type="evidence" value="ECO:0007669"/>
    <property type="project" value="UniProtKB-KW"/>
</dbReference>
<dbReference type="Pfam" id="PF05175">
    <property type="entry name" value="MTS"/>
    <property type="match status" value="1"/>
</dbReference>
<proteinExistence type="inferred from homology"/>
<evidence type="ECO:0000259" key="5">
    <source>
        <dbReference type="Pfam" id="PF05175"/>
    </source>
</evidence>
<name>A0ABS8C818_9BURK</name>
<keyword evidence="2 4" id="KW-0808">Transferase</keyword>
<dbReference type="SUPFAM" id="SSF53335">
    <property type="entry name" value="S-adenosyl-L-methionine-dependent methyltransferases"/>
    <property type="match status" value="1"/>
</dbReference>
<sequence length="300" mass="33741">MPDSSVPSQHLLTLRDMMRYAISRFGQADLVFGHGNDNAWDEAAYLLLHTLHLPLDLLDPFLEARLLPEEREQCLSIIHRRTQERLPAAYLTGEAWLRGRRFIVDPRVIIPRSHIAELLDEQLSPWVDDTMNVGSVLDLCTGSACLAILAAQAFPQAQVDAVDISEDALAVARQNVALYQLQDRVTLHASDLLDQLPRQPYDVILCNPPYVNAQSMQELPDEYKHEPSLALAGGDDGMDLVRRLLRMAPEFLSPNGILVLEIGHEYENFVAAFPDLDPVWLETEASHDQVLLLNRDQLVS</sequence>
<organism evidence="6 7">
    <name type="scientific">Mesopusillimonas faecipullorum</name>
    <dbReference type="NCBI Taxonomy" id="2755040"/>
    <lineage>
        <taxon>Bacteria</taxon>
        <taxon>Pseudomonadati</taxon>
        <taxon>Pseudomonadota</taxon>
        <taxon>Betaproteobacteria</taxon>
        <taxon>Burkholderiales</taxon>
        <taxon>Alcaligenaceae</taxon>
        <taxon>Mesopusillimonas</taxon>
    </lineage>
</organism>
<reference evidence="6 7" key="1">
    <citation type="submission" date="2020-07" db="EMBL/GenBank/DDBJ databases">
        <title>Pusillimonas sp. nov., isolated from poultry manure in Taiwan.</title>
        <authorList>
            <person name="Lin S.-Y."/>
            <person name="Tang Y.-S."/>
            <person name="Young C.-C."/>
        </authorList>
    </citation>
    <scope>NUCLEOTIDE SEQUENCE [LARGE SCALE GENOMIC DNA]</scope>
    <source>
        <strain evidence="6 7">CC-YST705</strain>
    </source>
</reference>
<evidence type="ECO:0000256" key="3">
    <source>
        <dbReference type="ARBA" id="ARBA00022691"/>
    </source>
</evidence>
<protein>
    <recommendedName>
        <fullName evidence="4">Ribosomal protein uL3 glutamine methyltransferase</fullName>
        <shortName evidence="4">uL3 MTase</shortName>
        <ecNumber evidence="4">2.1.1.298</ecNumber>
    </recommendedName>
    <alternativeName>
        <fullName evidence="4">N5-glutamine methyltransferase PrmB</fullName>
    </alternativeName>
</protein>
<feature type="domain" description="Methyltransferase small" evidence="5">
    <location>
        <begin position="132"/>
        <end position="215"/>
    </location>
</feature>
<dbReference type="PANTHER" id="PTHR47806:SF1">
    <property type="entry name" value="RIBOSOMAL PROTEIN UL3 GLUTAMINE METHYLTRANSFERASE"/>
    <property type="match status" value="1"/>
</dbReference>
<dbReference type="GO" id="GO:0032259">
    <property type="term" value="P:methylation"/>
    <property type="evidence" value="ECO:0007669"/>
    <property type="project" value="UniProtKB-KW"/>
</dbReference>
<dbReference type="InterPro" id="IPR002052">
    <property type="entry name" value="DNA_methylase_N6_adenine_CS"/>
</dbReference>